<dbReference type="InterPro" id="IPR031821">
    <property type="entry name" value="SOSSC"/>
</dbReference>
<gene>
    <name evidence="2" type="ORF">O0I10_003651</name>
</gene>
<accession>A0AAD7XXD0</accession>
<dbReference type="GO" id="GO:0006281">
    <property type="term" value="P:DNA repair"/>
    <property type="evidence" value="ECO:0007669"/>
    <property type="project" value="InterPro"/>
</dbReference>
<feature type="region of interest" description="Disordered" evidence="1">
    <location>
        <begin position="1"/>
        <end position="60"/>
    </location>
</feature>
<name>A0AAD7XXD0_9FUNG</name>
<proteinExistence type="predicted"/>
<organism evidence="2 3">
    <name type="scientific">Lichtheimia ornata</name>
    <dbReference type="NCBI Taxonomy" id="688661"/>
    <lineage>
        <taxon>Eukaryota</taxon>
        <taxon>Fungi</taxon>
        <taxon>Fungi incertae sedis</taxon>
        <taxon>Mucoromycota</taxon>
        <taxon>Mucoromycotina</taxon>
        <taxon>Mucoromycetes</taxon>
        <taxon>Mucorales</taxon>
        <taxon>Lichtheimiaceae</taxon>
        <taxon>Lichtheimia</taxon>
    </lineage>
</organism>
<comment type="caution">
    <text evidence="2">The sequence shown here is derived from an EMBL/GenBank/DDBJ whole genome shotgun (WGS) entry which is preliminary data.</text>
</comment>
<dbReference type="GeneID" id="83211064"/>
<dbReference type="GO" id="GO:0070876">
    <property type="term" value="C:SOSS complex"/>
    <property type="evidence" value="ECO:0007669"/>
    <property type="project" value="InterPro"/>
</dbReference>
<reference evidence="2 3" key="1">
    <citation type="submission" date="2023-03" db="EMBL/GenBank/DDBJ databases">
        <title>Genome sequence of Lichtheimia ornata CBS 291.66.</title>
        <authorList>
            <person name="Mohabir J.T."/>
            <person name="Shea T.P."/>
            <person name="Kurbessoian T."/>
            <person name="Berby B."/>
            <person name="Fontaine J."/>
            <person name="Livny J."/>
            <person name="Gnirke A."/>
            <person name="Stajich J.E."/>
            <person name="Cuomo C.A."/>
        </authorList>
    </citation>
    <scope>NUCLEOTIDE SEQUENCE [LARGE SCALE GENOMIC DNA]</scope>
    <source>
        <strain evidence="2">CBS 291.66</strain>
    </source>
</reference>
<evidence type="ECO:0000256" key="1">
    <source>
        <dbReference type="SAM" id="MobiDB-lite"/>
    </source>
</evidence>
<dbReference type="RefSeq" id="XP_058345517.1">
    <property type="nucleotide sequence ID" value="XM_058483719.1"/>
</dbReference>
<evidence type="ECO:0000313" key="2">
    <source>
        <dbReference type="EMBL" id="KAJ8660604.1"/>
    </source>
</evidence>
<dbReference type="AlphaFoldDB" id="A0AAD7XXD0"/>
<keyword evidence="3" id="KW-1185">Reference proteome</keyword>
<sequence>MNNNPRSVGDIPGQLAPPSRTPPPFKKQQVLGKRPLRTGQGQPSGPRDPFGPPPPLSATLETLGPQEELLRKQTEEYNIRQSMKATMAQAKATSSGFFVSKPSRHENFLIPAIPRSPSNS</sequence>
<dbReference type="Proteomes" id="UP001234581">
    <property type="component" value="Unassembled WGS sequence"/>
</dbReference>
<dbReference type="EMBL" id="JARTCD010000012">
    <property type="protein sequence ID" value="KAJ8660604.1"/>
    <property type="molecule type" value="Genomic_DNA"/>
</dbReference>
<protein>
    <submittedName>
        <fullName evidence="2">Uncharacterized protein</fullName>
    </submittedName>
</protein>
<dbReference type="Pfam" id="PF15925">
    <property type="entry name" value="SOSSC"/>
    <property type="match status" value="1"/>
</dbReference>
<evidence type="ECO:0000313" key="3">
    <source>
        <dbReference type="Proteomes" id="UP001234581"/>
    </source>
</evidence>